<evidence type="ECO:0000256" key="1">
    <source>
        <dbReference type="SAM" id="MobiDB-lite"/>
    </source>
</evidence>
<protein>
    <submittedName>
        <fullName evidence="2">Uncharacterized protein</fullName>
    </submittedName>
</protein>
<accession>A0ABR1M6D5</accession>
<organism evidence="2 3">
    <name type="scientific">Phyllosticta citribraziliensis</name>
    <dbReference type="NCBI Taxonomy" id="989973"/>
    <lineage>
        <taxon>Eukaryota</taxon>
        <taxon>Fungi</taxon>
        <taxon>Dikarya</taxon>
        <taxon>Ascomycota</taxon>
        <taxon>Pezizomycotina</taxon>
        <taxon>Dothideomycetes</taxon>
        <taxon>Dothideomycetes incertae sedis</taxon>
        <taxon>Botryosphaeriales</taxon>
        <taxon>Phyllostictaceae</taxon>
        <taxon>Phyllosticta</taxon>
    </lineage>
</organism>
<dbReference type="Proteomes" id="UP001360953">
    <property type="component" value="Unassembled WGS sequence"/>
</dbReference>
<gene>
    <name evidence="2" type="ORF">J3D65DRAFT_225207</name>
</gene>
<sequence length="344" mass="38538">MAKVAQSLPENSSITRRKVTSHKGSGRKDIVSTTASTCEQRANVAALRLILSLMGLLAELPCMASKPAHSHDIPTPKTYCSLRFHARAPFRLSTPLPFVAVVQTAYTERTADDQNILEEHSQDRPTTTGWSCHMPHGPCKTADQVCGYLQSNSIGYTPFLNPRMTAPSIRSASSISALRGHSSTYSRDPRAWVGGLRICPLELDFPDCYCLARCHHFTIVELASDKPHTGQRRESVARRDHLACTISLRNSFKCTEKTGENFGRAKLNMNVLGFLQTRPGPRIHFQRTIAIRRDYQRSGYSDEALPGYFSGLQPKAFRETIFKMHVCLRNERKECQRRPDCGNS</sequence>
<dbReference type="RefSeq" id="XP_066658984.1">
    <property type="nucleotide sequence ID" value="XM_066794621.1"/>
</dbReference>
<dbReference type="EMBL" id="JBBPEH010000002">
    <property type="protein sequence ID" value="KAK7542691.1"/>
    <property type="molecule type" value="Genomic_DNA"/>
</dbReference>
<keyword evidence="3" id="KW-1185">Reference proteome</keyword>
<name>A0ABR1M6D5_9PEZI</name>
<proteinExistence type="predicted"/>
<evidence type="ECO:0000313" key="2">
    <source>
        <dbReference type="EMBL" id="KAK7542691.1"/>
    </source>
</evidence>
<dbReference type="GeneID" id="92027527"/>
<comment type="caution">
    <text evidence="2">The sequence shown here is derived from an EMBL/GenBank/DDBJ whole genome shotgun (WGS) entry which is preliminary data.</text>
</comment>
<evidence type="ECO:0000313" key="3">
    <source>
        <dbReference type="Proteomes" id="UP001360953"/>
    </source>
</evidence>
<feature type="compositionally biased region" description="Basic residues" evidence="1">
    <location>
        <begin position="15"/>
        <end position="25"/>
    </location>
</feature>
<reference evidence="2 3" key="1">
    <citation type="submission" date="2024-04" db="EMBL/GenBank/DDBJ databases">
        <title>Phyllosticta paracitricarpa is synonymous to the EU quarantine fungus P. citricarpa based on phylogenomic analyses.</title>
        <authorList>
            <consortium name="Lawrence Berkeley National Laboratory"/>
            <person name="Van ingen-buijs V.A."/>
            <person name="Van westerhoven A.C."/>
            <person name="Haridas S."/>
            <person name="Skiadas P."/>
            <person name="Martin F."/>
            <person name="Groenewald J.Z."/>
            <person name="Crous P.W."/>
            <person name="Seidl M.F."/>
        </authorList>
    </citation>
    <scope>NUCLEOTIDE SEQUENCE [LARGE SCALE GENOMIC DNA]</scope>
    <source>
        <strain evidence="2 3">CPC 17464</strain>
    </source>
</reference>
<feature type="region of interest" description="Disordered" evidence="1">
    <location>
        <begin position="1"/>
        <end position="32"/>
    </location>
</feature>